<evidence type="ECO:0000259" key="13">
    <source>
        <dbReference type="PROSITE" id="PS50089"/>
    </source>
</evidence>
<accession>A0A9R1XQJ6</accession>
<comment type="catalytic activity">
    <reaction evidence="1">
        <text>S-ubiquitinyl-[E2 ubiquitin-conjugating enzyme]-L-cysteine + [acceptor protein]-L-lysine = [E2 ubiquitin-conjugating enzyme]-L-cysteine + N(6)-ubiquitinyl-[acceptor protein]-L-lysine.</text>
        <dbReference type="EC" id="2.3.2.27"/>
    </reaction>
</comment>
<dbReference type="PROSITE" id="PS51081">
    <property type="entry name" value="ZF_SIAH"/>
    <property type="match status" value="1"/>
</dbReference>
<name>A0A9R1XQJ6_LACSA</name>
<comment type="function">
    <text evidence="10">E3 ubiquitin-protein ligase that mediates ubiquitination and subsequent proteasomal degradation of target proteins. E3 ubiquitin ligases accept ubiquitin from an E2 ubiquitin-conjugating enzyme in the form of a thioester and then directly transfers the ubiquitin to targeted substrates. It probably triggers the ubiquitin-mediated degradation of different substrates.</text>
</comment>
<evidence type="ECO:0000313" key="15">
    <source>
        <dbReference type="EMBL" id="KAJ0221709.1"/>
    </source>
</evidence>
<comment type="caution">
    <text evidence="15">The sequence shown here is derived from an EMBL/GenBank/DDBJ whole genome shotgun (WGS) entry which is preliminary data.</text>
</comment>
<dbReference type="Gene3D" id="3.30.40.10">
    <property type="entry name" value="Zinc/RING finger domain, C3HC4 (zinc finger)"/>
    <property type="match status" value="1"/>
</dbReference>
<feature type="region of interest" description="Disordered" evidence="12">
    <location>
        <begin position="108"/>
        <end position="130"/>
    </location>
</feature>
<evidence type="ECO:0000256" key="3">
    <source>
        <dbReference type="ARBA" id="ARBA00009119"/>
    </source>
</evidence>
<evidence type="ECO:0000256" key="2">
    <source>
        <dbReference type="ARBA" id="ARBA00004906"/>
    </source>
</evidence>
<dbReference type="GO" id="GO:0008270">
    <property type="term" value="F:zinc ion binding"/>
    <property type="evidence" value="ECO:0007669"/>
    <property type="project" value="UniProtKB-KW"/>
</dbReference>
<dbReference type="InterPro" id="IPR049548">
    <property type="entry name" value="Sina-like_RING"/>
</dbReference>
<keyword evidence="8" id="KW-0833">Ubl conjugation pathway</keyword>
<evidence type="ECO:0000256" key="11">
    <source>
        <dbReference type="PROSITE-ProRule" id="PRU00455"/>
    </source>
</evidence>
<dbReference type="CDD" id="cd16571">
    <property type="entry name" value="RING-HC_SIAHs"/>
    <property type="match status" value="1"/>
</dbReference>
<organism evidence="15 16">
    <name type="scientific">Lactuca sativa</name>
    <name type="common">Garden lettuce</name>
    <dbReference type="NCBI Taxonomy" id="4236"/>
    <lineage>
        <taxon>Eukaryota</taxon>
        <taxon>Viridiplantae</taxon>
        <taxon>Streptophyta</taxon>
        <taxon>Embryophyta</taxon>
        <taxon>Tracheophyta</taxon>
        <taxon>Spermatophyta</taxon>
        <taxon>Magnoliopsida</taxon>
        <taxon>eudicotyledons</taxon>
        <taxon>Gunneridae</taxon>
        <taxon>Pentapetalae</taxon>
        <taxon>asterids</taxon>
        <taxon>campanulids</taxon>
        <taxon>Asterales</taxon>
        <taxon>Asteraceae</taxon>
        <taxon>Cichorioideae</taxon>
        <taxon>Cichorieae</taxon>
        <taxon>Lactucinae</taxon>
        <taxon>Lactuca</taxon>
    </lineage>
</organism>
<dbReference type="InterPro" id="IPR013083">
    <property type="entry name" value="Znf_RING/FYVE/PHD"/>
</dbReference>
<dbReference type="SUPFAM" id="SSF49599">
    <property type="entry name" value="TRAF domain-like"/>
    <property type="match status" value="1"/>
</dbReference>
<proteinExistence type="inferred from homology"/>
<evidence type="ECO:0000256" key="12">
    <source>
        <dbReference type="SAM" id="MobiDB-lite"/>
    </source>
</evidence>
<dbReference type="OrthoDB" id="4788989at2759"/>
<dbReference type="Pfam" id="PF21362">
    <property type="entry name" value="Sina_RING"/>
    <property type="match status" value="1"/>
</dbReference>
<evidence type="ECO:0000313" key="16">
    <source>
        <dbReference type="Proteomes" id="UP000235145"/>
    </source>
</evidence>
<dbReference type="InterPro" id="IPR044286">
    <property type="entry name" value="SINL_plant"/>
</dbReference>
<dbReference type="Pfam" id="PF21361">
    <property type="entry name" value="Sina_ZnF"/>
    <property type="match status" value="1"/>
</dbReference>
<comment type="pathway">
    <text evidence="2">Protein modification; protein ubiquitination.</text>
</comment>
<gene>
    <name evidence="15" type="ORF">LSAT_V11C200079440</name>
</gene>
<comment type="similarity">
    <text evidence="3">Belongs to the SINA (Seven in absentia) family.</text>
</comment>
<dbReference type="PANTHER" id="PTHR46632:SF16">
    <property type="entry name" value="E3 UBIQUITIN-PROTEIN LIGASE SINA-LIKE 10"/>
    <property type="match status" value="1"/>
</dbReference>
<dbReference type="PANTHER" id="PTHR46632">
    <property type="entry name" value="E3 UBIQUITIN-PROTEIN LIGASE SINA-LIKE 4"/>
    <property type="match status" value="1"/>
</dbReference>
<keyword evidence="5" id="KW-0808">Transferase</keyword>
<dbReference type="Gramene" id="rna-gnl|WGS:NBSK|LSAT_2X81280_mrna">
    <property type="protein sequence ID" value="cds-PLY94553.1"/>
    <property type="gene ID" value="gene-LSAT_2X81280"/>
</dbReference>
<feature type="compositionally biased region" description="Polar residues" evidence="12">
    <location>
        <begin position="43"/>
        <end position="54"/>
    </location>
</feature>
<dbReference type="EMBL" id="NBSK02000002">
    <property type="protein sequence ID" value="KAJ0221709.1"/>
    <property type="molecule type" value="Genomic_DNA"/>
</dbReference>
<protein>
    <recommendedName>
        <fullName evidence="4">RING-type E3 ubiquitin transferase</fullName>
        <ecNumber evidence="4">2.3.2.27</ecNumber>
    </recommendedName>
</protein>
<dbReference type="PROSITE" id="PS50089">
    <property type="entry name" value="ZF_RING_2"/>
    <property type="match status" value="1"/>
</dbReference>
<evidence type="ECO:0000256" key="1">
    <source>
        <dbReference type="ARBA" id="ARBA00000900"/>
    </source>
</evidence>
<evidence type="ECO:0000256" key="6">
    <source>
        <dbReference type="ARBA" id="ARBA00022723"/>
    </source>
</evidence>
<dbReference type="InterPro" id="IPR013010">
    <property type="entry name" value="Znf_SIAH"/>
</dbReference>
<evidence type="ECO:0000256" key="10">
    <source>
        <dbReference type="ARBA" id="ARBA00024004"/>
    </source>
</evidence>
<keyword evidence="16" id="KW-1185">Reference proteome</keyword>
<evidence type="ECO:0000259" key="14">
    <source>
        <dbReference type="PROSITE" id="PS51081"/>
    </source>
</evidence>
<feature type="compositionally biased region" description="Low complexity" evidence="12">
    <location>
        <begin position="111"/>
        <end position="126"/>
    </location>
</feature>
<evidence type="ECO:0000256" key="8">
    <source>
        <dbReference type="ARBA" id="ARBA00022786"/>
    </source>
</evidence>
<dbReference type="Proteomes" id="UP000235145">
    <property type="component" value="Unassembled WGS sequence"/>
</dbReference>
<dbReference type="EC" id="2.3.2.27" evidence="4"/>
<dbReference type="InterPro" id="IPR001841">
    <property type="entry name" value="Znf_RING"/>
</dbReference>
<sequence length="373" mass="41964">MADRSQNMVRRVQASASMASAGGGQDEAENPMVNRFDNRLPRFSQSAPQQQMFQPSRAPHRVCPSCTVEEDENVIPLESDSDLGSGGTPMEDVDDDVWIEDDLGQHQNYHSDSGYSSSSPVSSPIRDPSREIPVVFTDPDVLDCPICLESLRSPIYQCENGHIACSCCCSKSNHKCPSCCLPIGFNRCRAMEKLVNSITVDCENKKYGCTEPLIYHMKAQHEQVCSHTLCFCPLSSCGFTGSYTNLYVHFRTHHSSSATPFTFNTTFNINVKRGQKYVILQEQNERVIFILNHDIQGHGRVFNVDCVGPNEFRAAFGYKLSVRCSETCFSMKSVPEVSGKWEQHTPNNNYLTIPSEILRFTIELRIKRGFQVW</sequence>
<dbReference type="AlphaFoldDB" id="A0A9R1XQJ6"/>
<evidence type="ECO:0000256" key="5">
    <source>
        <dbReference type="ARBA" id="ARBA00022679"/>
    </source>
</evidence>
<keyword evidence="7 11" id="KW-0863">Zinc-finger</keyword>
<evidence type="ECO:0000256" key="4">
    <source>
        <dbReference type="ARBA" id="ARBA00012483"/>
    </source>
</evidence>
<dbReference type="GO" id="GO:0061630">
    <property type="term" value="F:ubiquitin protein ligase activity"/>
    <property type="evidence" value="ECO:0007669"/>
    <property type="project" value="UniProtKB-EC"/>
</dbReference>
<feature type="region of interest" description="Disordered" evidence="12">
    <location>
        <begin position="1"/>
        <end position="62"/>
    </location>
</feature>
<keyword evidence="9" id="KW-0862">Zinc</keyword>
<feature type="domain" description="SIAH-type" evidence="14">
    <location>
        <begin position="197"/>
        <end position="255"/>
    </location>
</feature>
<feature type="domain" description="RING-type" evidence="13">
    <location>
        <begin position="144"/>
        <end position="179"/>
    </location>
</feature>
<reference evidence="15 16" key="1">
    <citation type="journal article" date="2017" name="Nat. Commun.">
        <title>Genome assembly with in vitro proximity ligation data and whole-genome triplication in lettuce.</title>
        <authorList>
            <person name="Reyes-Chin-Wo S."/>
            <person name="Wang Z."/>
            <person name="Yang X."/>
            <person name="Kozik A."/>
            <person name="Arikit S."/>
            <person name="Song C."/>
            <person name="Xia L."/>
            <person name="Froenicke L."/>
            <person name="Lavelle D.O."/>
            <person name="Truco M.J."/>
            <person name="Xia R."/>
            <person name="Zhu S."/>
            <person name="Xu C."/>
            <person name="Xu H."/>
            <person name="Xu X."/>
            <person name="Cox K."/>
            <person name="Korf I."/>
            <person name="Meyers B.C."/>
            <person name="Michelmore R.W."/>
        </authorList>
    </citation>
    <scope>NUCLEOTIDE SEQUENCE [LARGE SCALE GENOMIC DNA]</scope>
    <source>
        <strain evidence="16">cv. Salinas</strain>
        <tissue evidence="15">Seedlings</tissue>
    </source>
</reference>
<evidence type="ECO:0000256" key="9">
    <source>
        <dbReference type="ARBA" id="ARBA00022833"/>
    </source>
</evidence>
<keyword evidence="6" id="KW-0479">Metal-binding</keyword>
<evidence type="ECO:0000256" key="7">
    <source>
        <dbReference type="ARBA" id="ARBA00022771"/>
    </source>
</evidence>